<dbReference type="PROSITE" id="PS00622">
    <property type="entry name" value="HTH_LUXR_1"/>
    <property type="match status" value="1"/>
</dbReference>
<accession>A0ABX1NYJ3</accession>
<evidence type="ECO:0000256" key="1">
    <source>
        <dbReference type="ARBA" id="ARBA00023015"/>
    </source>
</evidence>
<proteinExistence type="predicted"/>
<dbReference type="CDD" id="cd06170">
    <property type="entry name" value="LuxR_C_like"/>
    <property type="match status" value="1"/>
</dbReference>
<dbReference type="PROSITE" id="PS50110">
    <property type="entry name" value="RESPONSE_REGULATORY"/>
    <property type="match status" value="1"/>
</dbReference>
<organism evidence="7 8">
    <name type="scientific">Aromatoleum bremense</name>
    <dbReference type="NCBI Taxonomy" id="76115"/>
    <lineage>
        <taxon>Bacteria</taxon>
        <taxon>Pseudomonadati</taxon>
        <taxon>Pseudomonadota</taxon>
        <taxon>Betaproteobacteria</taxon>
        <taxon>Rhodocyclales</taxon>
        <taxon>Rhodocyclaceae</taxon>
        <taxon>Aromatoleum</taxon>
    </lineage>
</organism>
<keyword evidence="8" id="KW-1185">Reference proteome</keyword>
<dbReference type="RefSeq" id="WP_169203583.1">
    <property type="nucleotide sequence ID" value="NZ_WTVP01000056.1"/>
</dbReference>
<dbReference type="PANTHER" id="PTHR44688">
    <property type="entry name" value="DNA-BINDING TRANSCRIPTIONAL ACTIVATOR DEVR_DOSR"/>
    <property type="match status" value="1"/>
</dbReference>
<evidence type="ECO:0000256" key="2">
    <source>
        <dbReference type="ARBA" id="ARBA00023125"/>
    </source>
</evidence>
<name>A0ABX1NYJ3_9RHOO</name>
<feature type="domain" description="HTH luxR-type" evidence="5">
    <location>
        <begin position="138"/>
        <end position="203"/>
    </location>
</feature>
<dbReference type="Pfam" id="PF00196">
    <property type="entry name" value="GerE"/>
    <property type="match status" value="1"/>
</dbReference>
<feature type="domain" description="Response regulatory" evidence="6">
    <location>
        <begin position="7"/>
        <end position="122"/>
    </location>
</feature>
<evidence type="ECO:0000256" key="4">
    <source>
        <dbReference type="PROSITE-ProRule" id="PRU00169"/>
    </source>
</evidence>
<sequence length="213" mass="23483">MDTSTVQVFLVDDEPDVLEGLVWLLDSIKVPSRVFTSGEAFLRAVAHAHGPVCAVLDLRMPGMSGLELQKKLVDLGRDIPLFFLTAHGDVPAAVNAMQMGAVTFLQKPFNAQEFLDAINRILRQAADDYADRQRKAQFRQRLARLSAREIEILEAITKGFTSKEIARIYAISPKTVDVHRANVLRKMDVANAAELQRLVSDFGVPSGTKKAGP</sequence>
<keyword evidence="3" id="KW-0804">Transcription</keyword>
<evidence type="ECO:0000313" key="7">
    <source>
        <dbReference type="EMBL" id="NMG17037.1"/>
    </source>
</evidence>
<evidence type="ECO:0000256" key="3">
    <source>
        <dbReference type="ARBA" id="ARBA00023163"/>
    </source>
</evidence>
<reference evidence="7 8" key="1">
    <citation type="submission" date="2019-12" db="EMBL/GenBank/DDBJ databases">
        <title>Comparative genomics gives insights into the taxonomy of the Azoarcus-Aromatoleum group and reveals separate origins of nif in the plant-associated Azoarcus and non-plant-associated Aromatoleum sub-groups.</title>
        <authorList>
            <person name="Lafos M."/>
            <person name="Maluk M."/>
            <person name="Batista M."/>
            <person name="Junghare M."/>
            <person name="Carmona M."/>
            <person name="Faoro H."/>
            <person name="Cruz L.M."/>
            <person name="Battistoni F."/>
            <person name="De Souza E."/>
            <person name="Pedrosa F."/>
            <person name="Chen W.-M."/>
            <person name="Poole P.S."/>
            <person name="Dixon R.A."/>
            <person name="James E.K."/>
        </authorList>
    </citation>
    <scope>NUCLEOTIDE SEQUENCE [LARGE SCALE GENOMIC DNA]</scope>
    <source>
        <strain evidence="7 8">PbN1</strain>
    </source>
</reference>
<keyword evidence="1" id="KW-0805">Transcription regulation</keyword>
<dbReference type="InterPro" id="IPR001789">
    <property type="entry name" value="Sig_transdc_resp-reg_receiver"/>
</dbReference>
<dbReference type="InterPro" id="IPR036388">
    <property type="entry name" value="WH-like_DNA-bd_sf"/>
</dbReference>
<evidence type="ECO:0000313" key="8">
    <source>
        <dbReference type="Proteomes" id="UP000633943"/>
    </source>
</evidence>
<gene>
    <name evidence="7" type="ORF">GPA24_16135</name>
</gene>
<dbReference type="SUPFAM" id="SSF52172">
    <property type="entry name" value="CheY-like"/>
    <property type="match status" value="1"/>
</dbReference>
<keyword evidence="4" id="KW-0597">Phosphoprotein</keyword>
<dbReference type="PRINTS" id="PR00038">
    <property type="entry name" value="HTHLUXR"/>
</dbReference>
<protein>
    <submittedName>
        <fullName evidence="7">Response regulator</fullName>
    </submittedName>
</protein>
<dbReference type="InterPro" id="IPR011006">
    <property type="entry name" value="CheY-like_superfamily"/>
</dbReference>
<dbReference type="SMART" id="SM00421">
    <property type="entry name" value="HTH_LUXR"/>
    <property type="match status" value="1"/>
</dbReference>
<dbReference type="SUPFAM" id="SSF46894">
    <property type="entry name" value="C-terminal effector domain of the bipartite response regulators"/>
    <property type="match status" value="1"/>
</dbReference>
<dbReference type="Pfam" id="PF00072">
    <property type="entry name" value="Response_reg"/>
    <property type="match status" value="1"/>
</dbReference>
<dbReference type="PANTHER" id="PTHR44688:SF16">
    <property type="entry name" value="DNA-BINDING TRANSCRIPTIONAL ACTIVATOR DEVR_DOSR"/>
    <property type="match status" value="1"/>
</dbReference>
<dbReference type="Gene3D" id="3.40.50.2300">
    <property type="match status" value="1"/>
</dbReference>
<dbReference type="SMART" id="SM00448">
    <property type="entry name" value="REC"/>
    <property type="match status" value="1"/>
</dbReference>
<feature type="modified residue" description="4-aspartylphosphate" evidence="4">
    <location>
        <position position="57"/>
    </location>
</feature>
<dbReference type="PROSITE" id="PS50043">
    <property type="entry name" value="HTH_LUXR_2"/>
    <property type="match status" value="1"/>
</dbReference>
<dbReference type="InterPro" id="IPR016032">
    <property type="entry name" value="Sig_transdc_resp-reg_C-effctor"/>
</dbReference>
<comment type="caution">
    <text evidence="7">The sequence shown here is derived from an EMBL/GenBank/DDBJ whole genome shotgun (WGS) entry which is preliminary data.</text>
</comment>
<dbReference type="Proteomes" id="UP000633943">
    <property type="component" value="Unassembled WGS sequence"/>
</dbReference>
<keyword evidence="2" id="KW-0238">DNA-binding</keyword>
<evidence type="ECO:0000259" key="5">
    <source>
        <dbReference type="PROSITE" id="PS50043"/>
    </source>
</evidence>
<dbReference type="EMBL" id="WTVP01000056">
    <property type="protein sequence ID" value="NMG17037.1"/>
    <property type="molecule type" value="Genomic_DNA"/>
</dbReference>
<evidence type="ECO:0000259" key="6">
    <source>
        <dbReference type="PROSITE" id="PS50110"/>
    </source>
</evidence>
<dbReference type="Gene3D" id="1.10.10.10">
    <property type="entry name" value="Winged helix-like DNA-binding domain superfamily/Winged helix DNA-binding domain"/>
    <property type="match status" value="1"/>
</dbReference>
<dbReference type="InterPro" id="IPR000792">
    <property type="entry name" value="Tscrpt_reg_LuxR_C"/>
</dbReference>